<dbReference type="PANTHER" id="PTHR12785:SF6">
    <property type="entry name" value="SPLICING FACTOR 3B SUBUNIT 2"/>
    <property type="match status" value="1"/>
</dbReference>
<dbReference type="Proteomes" id="UP001360560">
    <property type="component" value="Unassembled WGS sequence"/>
</dbReference>
<evidence type="ECO:0000313" key="4">
    <source>
        <dbReference type="Proteomes" id="UP001360560"/>
    </source>
</evidence>
<evidence type="ECO:0000313" key="3">
    <source>
        <dbReference type="EMBL" id="GMM35114.1"/>
    </source>
</evidence>
<feature type="compositionally biased region" description="Acidic residues" evidence="1">
    <location>
        <begin position="392"/>
        <end position="428"/>
    </location>
</feature>
<feature type="region of interest" description="Disordered" evidence="1">
    <location>
        <begin position="108"/>
        <end position="157"/>
    </location>
</feature>
<protein>
    <submittedName>
        <fullName evidence="3">U2 snRNP complex subunit</fullName>
    </submittedName>
</protein>
<proteinExistence type="predicted"/>
<feature type="compositionally biased region" description="Acidic residues" evidence="1">
    <location>
        <begin position="130"/>
        <end position="146"/>
    </location>
</feature>
<feature type="compositionally biased region" description="Basic and acidic residues" evidence="1">
    <location>
        <begin position="380"/>
        <end position="391"/>
    </location>
</feature>
<sequence length="520" mass="60546">MVMATKQKQKKSKNQLRRERLKQKKLEGNNADEDRESKESVVEIKTLETVILDNNSDTSKKDDTRDVDQREVSSNSTRLFESDIDKYLDDPQFQDFKRVINRFYMPEEHSKDSANGDTDAQGNVIYSDDEKADGDDDDDDDDGKDDDQDKKPLSRRQLRKKNKIPLAVLKAEAKRPNVVEWYDVDANDPKLLVYIKCLKNVIPVPPHWQFKREYLSSKRGVEKPPFQLPKFIEDTGIVNMRDTTQLDDQTLKQKAREKVQPKMGKLDLDYEKLHDAFFKHQEKPRLYGYGDIYYEGKEQDEIDLKGIRPGKVSDKLRKALGIQNFEELPWINNMRRFGPPPSYPGLRVAGLELQFYPESFQNMENKDPADELKEFLVPTENEHWGELKSVDEEQEEEEEEEGDEDSQEGEDVEYEDSEDEAEVVDESDMVPISSVEVRSGVSLSTNGMKAVDDDGKPKKLYEVLEEKQGENSRKEPLSYKIRGRDEYEKDDNVDNEEDVDEMAIKRAKYESEKQKDTFKF</sequence>
<dbReference type="Pfam" id="PF04046">
    <property type="entry name" value="PSP"/>
    <property type="match status" value="1"/>
</dbReference>
<evidence type="ECO:0000256" key="1">
    <source>
        <dbReference type="SAM" id="MobiDB-lite"/>
    </source>
</evidence>
<dbReference type="RefSeq" id="XP_064852114.1">
    <property type="nucleotide sequence ID" value="XM_064996042.1"/>
</dbReference>
<feature type="region of interest" description="Disordered" evidence="1">
    <location>
        <begin position="380"/>
        <end position="499"/>
    </location>
</feature>
<organism evidence="3 4">
    <name type="scientific">Saccharomycopsis crataegensis</name>
    <dbReference type="NCBI Taxonomy" id="43959"/>
    <lineage>
        <taxon>Eukaryota</taxon>
        <taxon>Fungi</taxon>
        <taxon>Dikarya</taxon>
        <taxon>Ascomycota</taxon>
        <taxon>Saccharomycotina</taxon>
        <taxon>Saccharomycetes</taxon>
        <taxon>Saccharomycopsidaceae</taxon>
        <taxon>Saccharomycopsis</taxon>
    </lineage>
</organism>
<dbReference type="InterPro" id="IPR007180">
    <property type="entry name" value="DUF382"/>
</dbReference>
<feature type="region of interest" description="Disordered" evidence="1">
    <location>
        <begin position="1"/>
        <end position="84"/>
    </location>
</feature>
<evidence type="ECO:0000259" key="2">
    <source>
        <dbReference type="SMART" id="SM00581"/>
    </source>
</evidence>
<comment type="caution">
    <text evidence="3">The sequence shown here is derived from an EMBL/GenBank/DDBJ whole genome shotgun (WGS) entry which is preliminary data.</text>
</comment>
<dbReference type="AlphaFoldDB" id="A0AAV5QL01"/>
<feature type="compositionally biased region" description="Basic and acidic residues" evidence="1">
    <location>
        <begin position="58"/>
        <end position="71"/>
    </location>
</feature>
<name>A0AAV5QL01_9ASCO</name>
<feature type="compositionally biased region" description="Basic residues" evidence="1">
    <location>
        <begin position="7"/>
        <end position="23"/>
    </location>
</feature>
<dbReference type="InterPro" id="IPR052584">
    <property type="entry name" value="U2_snRNP_Complex_Component"/>
</dbReference>
<feature type="compositionally biased region" description="Basic and acidic residues" evidence="1">
    <location>
        <begin position="450"/>
        <end position="492"/>
    </location>
</feature>
<dbReference type="EMBL" id="BTFZ01000004">
    <property type="protein sequence ID" value="GMM35114.1"/>
    <property type="molecule type" value="Genomic_DNA"/>
</dbReference>
<dbReference type="Pfam" id="PF04037">
    <property type="entry name" value="DUF382"/>
    <property type="match status" value="1"/>
</dbReference>
<keyword evidence="4" id="KW-1185">Reference proteome</keyword>
<dbReference type="PANTHER" id="PTHR12785">
    <property type="entry name" value="SPLICING FACTOR 3B"/>
    <property type="match status" value="1"/>
</dbReference>
<feature type="domain" description="PSP proline-rich" evidence="2">
    <location>
        <begin position="304"/>
        <end position="357"/>
    </location>
</feature>
<accession>A0AAV5QL01</accession>
<dbReference type="InterPro" id="IPR006568">
    <property type="entry name" value="PSP_pro-rich"/>
</dbReference>
<feature type="compositionally biased region" description="Basic and acidic residues" evidence="1">
    <location>
        <begin position="35"/>
        <end position="46"/>
    </location>
</feature>
<dbReference type="GO" id="GO:0005634">
    <property type="term" value="C:nucleus"/>
    <property type="evidence" value="ECO:0007669"/>
    <property type="project" value="InterPro"/>
</dbReference>
<gene>
    <name evidence="3" type="ORF">DASC09_024390</name>
</gene>
<dbReference type="GeneID" id="90073093"/>
<reference evidence="3 4" key="1">
    <citation type="journal article" date="2023" name="Elife">
        <title>Identification of key yeast species and microbe-microbe interactions impacting larval growth of Drosophila in the wild.</title>
        <authorList>
            <person name="Mure A."/>
            <person name="Sugiura Y."/>
            <person name="Maeda R."/>
            <person name="Honda K."/>
            <person name="Sakurai N."/>
            <person name="Takahashi Y."/>
            <person name="Watada M."/>
            <person name="Katoh T."/>
            <person name="Gotoh A."/>
            <person name="Gotoh Y."/>
            <person name="Taniguchi I."/>
            <person name="Nakamura K."/>
            <person name="Hayashi T."/>
            <person name="Katayama T."/>
            <person name="Uemura T."/>
            <person name="Hattori Y."/>
        </authorList>
    </citation>
    <scope>NUCLEOTIDE SEQUENCE [LARGE SCALE GENOMIC DNA]</scope>
    <source>
        <strain evidence="3 4">SC-9</strain>
    </source>
</reference>
<dbReference type="SMART" id="SM00581">
    <property type="entry name" value="PSP"/>
    <property type="match status" value="1"/>
</dbReference>